<dbReference type="GO" id="GO:0004017">
    <property type="term" value="F:AMP kinase activity"/>
    <property type="evidence" value="ECO:0007669"/>
    <property type="project" value="InterPro"/>
</dbReference>
<gene>
    <name evidence="5" type="ORF">METZ01_LOCUS131329</name>
</gene>
<reference evidence="5" key="1">
    <citation type="submission" date="2018-05" db="EMBL/GenBank/DDBJ databases">
        <authorList>
            <person name="Lanie J.A."/>
            <person name="Ng W.-L."/>
            <person name="Kazmierczak K.M."/>
            <person name="Andrzejewski T.M."/>
            <person name="Davidsen T.M."/>
            <person name="Wayne K.J."/>
            <person name="Tettelin H."/>
            <person name="Glass J.I."/>
            <person name="Rusch D."/>
            <person name="Podicherti R."/>
            <person name="Tsui H.-C.T."/>
            <person name="Winkler M.E."/>
        </authorList>
    </citation>
    <scope>NUCLEOTIDE SEQUENCE</scope>
</reference>
<proteinExistence type="inferred from homology"/>
<dbReference type="Pfam" id="PF05191">
    <property type="entry name" value="ADK_lid"/>
    <property type="match status" value="1"/>
</dbReference>
<dbReference type="Pfam" id="PF00406">
    <property type="entry name" value="ADK"/>
    <property type="match status" value="1"/>
</dbReference>
<dbReference type="NCBIfam" id="NF011100">
    <property type="entry name" value="PRK14527.1"/>
    <property type="match status" value="1"/>
</dbReference>
<dbReference type="InterPro" id="IPR007862">
    <property type="entry name" value="Adenylate_kinase_lid-dom"/>
</dbReference>
<dbReference type="AlphaFoldDB" id="A0A381YN74"/>
<dbReference type="InterPro" id="IPR000850">
    <property type="entry name" value="Adenylat/UMP-CMP_kin"/>
</dbReference>
<dbReference type="NCBIfam" id="NF001381">
    <property type="entry name" value="PRK00279.1-3"/>
    <property type="match status" value="1"/>
</dbReference>
<dbReference type="CDD" id="cd01428">
    <property type="entry name" value="ADK"/>
    <property type="match status" value="1"/>
</dbReference>
<dbReference type="InterPro" id="IPR027417">
    <property type="entry name" value="P-loop_NTPase"/>
</dbReference>
<dbReference type="SUPFAM" id="SSF52540">
    <property type="entry name" value="P-loop containing nucleoside triphosphate hydrolases"/>
    <property type="match status" value="1"/>
</dbReference>
<dbReference type="InterPro" id="IPR006259">
    <property type="entry name" value="Adenyl_kin_sub"/>
</dbReference>
<dbReference type="GO" id="GO:0005524">
    <property type="term" value="F:ATP binding"/>
    <property type="evidence" value="ECO:0007669"/>
    <property type="project" value="InterPro"/>
</dbReference>
<dbReference type="PROSITE" id="PS00113">
    <property type="entry name" value="ADENYLATE_KINASE"/>
    <property type="match status" value="1"/>
</dbReference>
<evidence type="ECO:0000259" key="4">
    <source>
        <dbReference type="Pfam" id="PF05191"/>
    </source>
</evidence>
<dbReference type="NCBIfam" id="TIGR01351">
    <property type="entry name" value="adk"/>
    <property type="match status" value="1"/>
</dbReference>
<dbReference type="InterPro" id="IPR033690">
    <property type="entry name" value="Adenylat_kinase_CS"/>
</dbReference>
<evidence type="ECO:0000256" key="2">
    <source>
        <dbReference type="ARBA" id="ARBA00022741"/>
    </source>
</evidence>
<evidence type="ECO:0000313" key="5">
    <source>
        <dbReference type="EMBL" id="SVA78475.1"/>
    </source>
</evidence>
<accession>A0A381YN74</accession>
<dbReference type="PRINTS" id="PR00094">
    <property type="entry name" value="ADENYLTKNASE"/>
</dbReference>
<dbReference type="HAMAP" id="MF_00235">
    <property type="entry name" value="Adenylate_kinase_Adk"/>
    <property type="match status" value="1"/>
</dbReference>
<feature type="domain" description="Adenylate kinase active site lid" evidence="4">
    <location>
        <begin position="127"/>
        <end position="162"/>
    </location>
</feature>
<dbReference type="EMBL" id="UINC01018640">
    <property type="protein sequence ID" value="SVA78475.1"/>
    <property type="molecule type" value="Genomic_DNA"/>
</dbReference>
<keyword evidence="3" id="KW-0418">Kinase</keyword>
<keyword evidence="2" id="KW-0547">Nucleotide-binding</keyword>
<dbReference type="FunFam" id="3.40.50.300:FF:000106">
    <property type="entry name" value="Adenylate kinase mitochondrial"/>
    <property type="match status" value="1"/>
</dbReference>
<protein>
    <recommendedName>
        <fullName evidence="4">Adenylate kinase active site lid domain-containing protein</fullName>
    </recommendedName>
</protein>
<organism evidence="5">
    <name type="scientific">marine metagenome</name>
    <dbReference type="NCBI Taxonomy" id="408172"/>
    <lineage>
        <taxon>unclassified sequences</taxon>
        <taxon>metagenomes</taxon>
        <taxon>ecological metagenomes</taxon>
    </lineage>
</organism>
<sequence length="213" mass="23855">MRLIFIGPPGVGKGTQAKLVKEYLGIVHLSTGDILRGEISQASPLGIKAKSYIDKGHLVPDNELLNIMRKRLNKEDTKKGYLLDGYPRTIPQAEGLDKFLDEMNQNINAVVSIELDDETIIKRLSSRRSCAGCGNISNLLFDTPKIEGTCDNCNGRLLQRSDDSKDVIIERLEVYSKQTAPLLKYYHKKELIKRIDGSGNIDNVFQLILKALR</sequence>
<dbReference type="Gene3D" id="3.40.50.300">
    <property type="entry name" value="P-loop containing nucleotide triphosphate hydrolases"/>
    <property type="match status" value="1"/>
</dbReference>
<evidence type="ECO:0000256" key="1">
    <source>
        <dbReference type="ARBA" id="ARBA00022679"/>
    </source>
</evidence>
<dbReference type="NCBIfam" id="NF001380">
    <property type="entry name" value="PRK00279.1-2"/>
    <property type="match status" value="1"/>
</dbReference>
<dbReference type="PANTHER" id="PTHR23359">
    <property type="entry name" value="NUCLEOTIDE KINASE"/>
    <property type="match status" value="1"/>
</dbReference>
<evidence type="ECO:0000256" key="3">
    <source>
        <dbReference type="ARBA" id="ARBA00022777"/>
    </source>
</evidence>
<keyword evidence="1" id="KW-0808">Transferase</keyword>
<name>A0A381YN74_9ZZZZ</name>